<dbReference type="Proteomes" id="UP000031532">
    <property type="component" value="Unassembled WGS sequence"/>
</dbReference>
<reference evidence="1 2" key="1">
    <citation type="journal article" date="2015" name="Genome Announc.">
        <title>Draft Genome Sequence of the Terrestrial Cyanobacterium Scytonema millei VB511283, Isolated from Eastern India.</title>
        <authorList>
            <person name="Sen D."/>
            <person name="Chandrababunaidu M.M."/>
            <person name="Singh D."/>
            <person name="Sanghi N."/>
            <person name="Ghorai A."/>
            <person name="Mishra G.P."/>
            <person name="Madduluri M."/>
            <person name="Adhikary S.P."/>
            <person name="Tripathy S."/>
        </authorList>
    </citation>
    <scope>NUCLEOTIDE SEQUENCE [LARGE SCALE GENOMIC DNA]</scope>
    <source>
        <strain evidence="1 2">VB511283</strain>
    </source>
</reference>
<dbReference type="EMBL" id="JTJC03000001">
    <property type="protein sequence ID" value="NHC33832.1"/>
    <property type="molecule type" value="Genomic_DNA"/>
</dbReference>
<accession>A0A9X5E2F5</accession>
<dbReference type="AlphaFoldDB" id="A0A9X5E2F5"/>
<protein>
    <submittedName>
        <fullName evidence="1">Uncharacterized protein</fullName>
    </submittedName>
</protein>
<evidence type="ECO:0000313" key="2">
    <source>
        <dbReference type="Proteomes" id="UP000031532"/>
    </source>
</evidence>
<gene>
    <name evidence="1" type="ORF">QH73_0003995</name>
</gene>
<dbReference type="RefSeq" id="WP_132866586.1">
    <property type="nucleotide sequence ID" value="NZ_JTJC03000001.1"/>
</dbReference>
<comment type="caution">
    <text evidence="1">The sequence shown here is derived from an EMBL/GenBank/DDBJ whole genome shotgun (WGS) entry which is preliminary data.</text>
</comment>
<evidence type="ECO:0000313" key="1">
    <source>
        <dbReference type="EMBL" id="NHC33832.1"/>
    </source>
</evidence>
<proteinExistence type="predicted"/>
<sequence length="59" mass="6783">MDEVGFGERPFTVCQHVDPSSAYVESRHANSLTLSQMVADMRYTICTFATFTDWLILRH</sequence>
<organism evidence="1 2">
    <name type="scientific">Scytonema millei VB511283</name>
    <dbReference type="NCBI Taxonomy" id="1245923"/>
    <lineage>
        <taxon>Bacteria</taxon>
        <taxon>Bacillati</taxon>
        <taxon>Cyanobacteriota</taxon>
        <taxon>Cyanophyceae</taxon>
        <taxon>Nostocales</taxon>
        <taxon>Scytonemataceae</taxon>
        <taxon>Scytonema</taxon>
    </lineage>
</organism>
<keyword evidence="2" id="KW-1185">Reference proteome</keyword>
<name>A0A9X5E2F5_9CYAN</name>